<gene>
    <name evidence="3" type="ORF">PECAL_5P14240</name>
</gene>
<sequence>MLAPPSPTKTDRGRVSFARKATYSELTASATPSIVSRLPPGSLHGVRRDTSIDAGPASKWLRDGLSSAADANEALRVVETIFISDGVVTDWLGCTPQGILKRRPTPSRKDAWPAVFRALGPKRDLEIRNATRARRASELARKKKVAIVWCDDGSGSLKRYGLTTQELEILCCFEHQRANDNKHLGSWAVDSERAISARRMVVALQRYEPPPTCCKGAGVFTQSYERGRPRPILTSVELRTKLKTPTCEDCPESLLPGPVLDAKDEAAARMPWGAPQKEHLENESLLQEEAPPVIGSVASGTASQLRDAGLAVPVGGEFRRRLGDAIDSVVRVLQRHTKRRVTSITCDFLFGADEECYLLCCRGVSLLAVKARHLQPPAPTSPATGRLLPVEFTEESEEEEEPEPEPEPEKYEVWHPPPGQDSIHNRANSAFEDRQFVEWLCEVNAPPRYVPPKKKSAVMSSKMVGVLSRRLTMSRTSIAAAKEAARLEEERKEAEARELAGPPSEAVVAAREIEDTVAAMEARLHDRLSRSLRGEKVCKLNHRQMLRRVKQALRAPKVELPGDDGVSRARSAARAFCRDFSATFVVGCAPPNTRRTIRSVSSSVVTASRRSSSVALSSLREHAKARERLADARASSEQLALAALAFVAAVAFLAGRRYLRR</sequence>
<evidence type="ECO:0000256" key="2">
    <source>
        <dbReference type="SAM" id="Phobius"/>
    </source>
</evidence>
<reference evidence="3" key="1">
    <citation type="submission" date="2021-11" db="EMBL/GenBank/DDBJ databases">
        <authorList>
            <consortium name="Genoscope - CEA"/>
            <person name="William W."/>
        </authorList>
    </citation>
    <scope>NUCLEOTIDE SEQUENCE</scope>
</reference>
<keyword evidence="2" id="KW-0472">Membrane</keyword>
<protein>
    <submittedName>
        <fullName evidence="3">Uncharacterized protein</fullName>
    </submittedName>
</protein>
<evidence type="ECO:0000313" key="3">
    <source>
        <dbReference type="EMBL" id="CAH0376831.1"/>
    </source>
</evidence>
<accession>A0A8J2WQT4</accession>
<evidence type="ECO:0000313" key="4">
    <source>
        <dbReference type="Proteomes" id="UP000789595"/>
    </source>
</evidence>
<dbReference type="EMBL" id="CAKKNE010000005">
    <property type="protein sequence ID" value="CAH0376831.1"/>
    <property type="molecule type" value="Genomic_DNA"/>
</dbReference>
<keyword evidence="2" id="KW-1133">Transmembrane helix</keyword>
<name>A0A8J2WQT4_9STRA</name>
<dbReference type="Proteomes" id="UP000789595">
    <property type="component" value="Unassembled WGS sequence"/>
</dbReference>
<comment type="caution">
    <text evidence="3">The sequence shown here is derived from an EMBL/GenBank/DDBJ whole genome shotgun (WGS) entry which is preliminary data.</text>
</comment>
<keyword evidence="4" id="KW-1185">Reference proteome</keyword>
<keyword evidence="2" id="KW-0812">Transmembrane</keyword>
<evidence type="ECO:0000256" key="1">
    <source>
        <dbReference type="SAM" id="MobiDB-lite"/>
    </source>
</evidence>
<feature type="compositionally biased region" description="Acidic residues" evidence="1">
    <location>
        <begin position="392"/>
        <end position="406"/>
    </location>
</feature>
<feature type="region of interest" description="Disordered" evidence="1">
    <location>
        <begin position="375"/>
        <end position="412"/>
    </location>
</feature>
<feature type="transmembrane region" description="Helical" evidence="2">
    <location>
        <begin position="639"/>
        <end position="659"/>
    </location>
</feature>
<organism evidence="3 4">
    <name type="scientific">Pelagomonas calceolata</name>
    <dbReference type="NCBI Taxonomy" id="35677"/>
    <lineage>
        <taxon>Eukaryota</taxon>
        <taxon>Sar</taxon>
        <taxon>Stramenopiles</taxon>
        <taxon>Ochrophyta</taxon>
        <taxon>Pelagophyceae</taxon>
        <taxon>Pelagomonadales</taxon>
        <taxon>Pelagomonadaceae</taxon>
        <taxon>Pelagomonas</taxon>
    </lineage>
</organism>
<dbReference type="AlphaFoldDB" id="A0A8J2WQT4"/>
<proteinExistence type="predicted"/>